<reference evidence="1 2" key="1">
    <citation type="journal article" date="2020" name="Int. J. Syst. Evol. Microbiol.">
        <title>Reclassification of Streptomyces castelarensis and Streptomyces sporoclivatus as later heterotypic synonyms of Streptomyces antimycoticus.</title>
        <authorList>
            <person name="Komaki H."/>
            <person name="Tamura T."/>
        </authorList>
    </citation>
    <scope>NUCLEOTIDE SEQUENCE [LARGE SCALE GENOMIC DNA]</scope>
    <source>
        <strain evidence="1 2">NBRC 13459</strain>
    </source>
</reference>
<protein>
    <submittedName>
        <fullName evidence="1">Uncharacterized protein</fullName>
    </submittedName>
</protein>
<proteinExistence type="predicted"/>
<dbReference type="AlphaFoldDB" id="A0A4D4L4A9"/>
<evidence type="ECO:0000313" key="1">
    <source>
        <dbReference type="EMBL" id="GDY53418.1"/>
    </source>
</evidence>
<dbReference type="Proteomes" id="UP000301309">
    <property type="component" value="Unassembled WGS sequence"/>
</dbReference>
<evidence type="ECO:0000313" key="2">
    <source>
        <dbReference type="Proteomes" id="UP000301309"/>
    </source>
</evidence>
<comment type="caution">
    <text evidence="1">The sequence shown here is derived from an EMBL/GenBank/DDBJ whole genome shotgun (WGS) entry which is preliminary data.</text>
</comment>
<gene>
    <name evidence="1" type="ORF">SVIO_040410</name>
</gene>
<sequence>MAAATTPAGAVGRWRRQRLGAVRRIVRDACGGPRGGAAYRYFPLSAPSHNRGSTPDSGRVAGGAVGAPAGELIATVAGSPTPGVQGRSPW</sequence>
<organism evidence="1 2">
    <name type="scientific">Streptomyces violaceusniger</name>
    <dbReference type="NCBI Taxonomy" id="68280"/>
    <lineage>
        <taxon>Bacteria</taxon>
        <taxon>Bacillati</taxon>
        <taxon>Actinomycetota</taxon>
        <taxon>Actinomycetes</taxon>
        <taxon>Kitasatosporales</taxon>
        <taxon>Streptomycetaceae</taxon>
        <taxon>Streptomyces</taxon>
        <taxon>Streptomyces violaceusniger group</taxon>
    </lineage>
</organism>
<name>A0A4D4L4A9_STRVO</name>
<keyword evidence="2" id="KW-1185">Reference proteome</keyword>
<dbReference type="EMBL" id="BJHW01000001">
    <property type="protein sequence ID" value="GDY53418.1"/>
    <property type="molecule type" value="Genomic_DNA"/>
</dbReference>
<accession>A0A4D4L4A9</accession>